<dbReference type="Ensembl" id="ENSNNAT00000021604.1">
    <property type="protein sequence ID" value="ENSNNAP00000020598.1"/>
    <property type="gene ID" value="ENSNNAG00000013630.1"/>
</dbReference>
<keyword evidence="7" id="KW-1185">Reference proteome</keyword>
<keyword evidence="4" id="KW-0732">Signal</keyword>
<evidence type="ECO:0000256" key="1">
    <source>
        <dbReference type="ARBA" id="ARBA00022572"/>
    </source>
</evidence>
<dbReference type="PANTHER" id="PTHR24261:SF13">
    <property type="entry name" value="PLASMINOGEN"/>
    <property type="match status" value="1"/>
</dbReference>
<dbReference type="GO" id="GO:0004175">
    <property type="term" value="F:endopeptidase activity"/>
    <property type="evidence" value="ECO:0007669"/>
    <property type="project" value="TreeGrafter"/>
</dbReference>
<dbReference type="InterPro" id="IPR050759">
    <property type="entry name" value="Serine_protease_kringle"/>
</dbReference>
<protein>
    <recommendedName>
        <fullName evidence="5">Kringle domain-containing protein</fullName>
    </recommendedName>
</protein>
<feature type="chain" id="PRO_5034727534" description="Kringle domain-containing protein" evidence="4">
    <location>
        <begin position="18"/>
        <end position="220"/>
    </location>
</feature>
<evidence type="ECO:0000313" key="6">
    <source>
        <dbReference type="Ensembl" id="ENSNNAP00000020598.1"/>
    </source>
</evidence>
<dbReference type="OrthoDB" id="41905at2759"/>
<dbReference type="SMART" id="SM00130">
    <property type="entry name" value="KR"/>
    <property type="match status" value="3"/>
</dbReference>
<accession>A0A8C6XZJ9</accession>
<evidence type="ECO:0000256" key="2">
    <source>
        <dbReference type="ARBA" id="ARBA00023157"/>
    </source>
</evidence>
<dbReference type="InterPro" id="IPR013806">
    <property type="entry name" value="Kringle-like"/>
</dbReference>
<dbReference type="GO" id="GO:0005102">
    <property type="term" value="F:signaling receptor binding"/>
    <property type="evidence" value="ECO:0007669"/>
    <property type="project" value="TreeGrafter"/>
</dbReference>
<dbReference type="Pfam" id="PF00051">
    <property type="entry name" value="Kringle"/>
    <property type="match status" value="3"/>
</dbReference>
<dbReference type="SUPFAM" id="SSF57440">
    <property type="entry name" value="Kringle-like"/>
    <property type="match status" value="3"/>
</dbReference>
<dbReference type="GO" id="GO:0005615">
    <property type="term" value="C:extracellular space"/>
    <property type="evidence" value="ECO:0007669"/>
    <property type="project" value="TreeGrafter"/>
</dbReference>
<dbReference type="PROSITE" id="PS50070">
    <property type="entry name" value="KRINGLE_2"/>
    <property type="match status" value="3"/>
</dbReference>
<dbReference type="AlphaFoldDB" id="A0A8C6XZJ9"/>
<dbReference type="InterPro" id="IPR018056">
    <property type="entry name" value="Kringle_CS"/>
</dbReference>
<reference evidence="6" key="2">
    <citation type="submission" date="2025-09" db="UniProtKB">
        <authorList>
            <consortium name="Ensembl"/>
        </authorList>
    </citation>
    <scope>IDENTIFICATION</scope>
</reference>
<dbReference type="PANTHER" id="PTHR24261">
    <property type="entry name" value="PLASMINOGEN-RELATED"/>
    <property type="match status" value="1"/>
</dbReference>
<feature type="domain" description="Kringle" evidence="5">
    <location>
        <begin position="145"/>
        <end position="196"/>
    </location>
</feature>
<dbReference type="GeneTree" id="ENSGT00940000155208"/>
<dbReference type="CDD" id="cd00108">
    <property type="entry name" value="KR"/>
    <property type="match status" value="2"/>
</dbReference>
<dbReference type="InterPro" id="IPR000001">
    <property type="entry name" value="Kringle"/>
</dbReference>
<feature type="disulfide bond" evidence="3">
    <location>
        <begin position="84"/>
        <end position="123"/>
    </location>
</feature>
<feature type="domain" description="Kringle" evidence="5">
    <location>
        <begin position="13"/>
        <end position="58"/>
    </location>
</feature>
<dbReference type="InterPro" id="IPR038178">
    <property type="entry name" value="Kringle_sf"/>
</dbReference>
<evidence type="ECO:0000313" key="7">
    <source>
        <dbReference type="Proteomes" id="UP000694559"/>
    </source>
</evidence>
<sequence>ILFYYLFSFVFVSYTPSAYPNASLEENYCRNPDHDINGPWCYTTNPETRFDFCNIPECEGRICMHCSGENYRGKVSTTESGLTCQAWASQEPHAHGYIPSKLPEKNLISNYCRNPDGEPRPWCADFFYITFADIATSPPAITGQQCLVGNGEDYRGNIGVTESGKTCQSWASQEPHAHARTPENYPCKYVKQLCHHLVTMVKKKARHSETNNSSAILLPR</sequence>
<dbReference type="PRINTS" id="PR00018">
    <property type="entry name" value="KRINGLE"/>
</dbReference>
<keyword evidence="1 3" id="KW-0420">Kringle</keyword>
<organism evidence="6 7">
    <name type="scientific">Naja naja</name>
    <name type="common">Indian cobra</name>
    <dbReference type="NCBI Taxonomy" id="35670"/>
    <lineage>
        <taxon>Eukaryota</taxon>
        <taxon>Metazoa</taxon>
        <taxon>Chordata</taxon>
        <taxon>Craniata</taxon>
        <taxon>Vertebrata</taxon>
        <taxon>Euteleostomi</taxon>
        <taxon>Lepidosauria</taxon>
        <taxon>Squamata</taxon>
        <taxon>Bifurcata</taxon>
        <taxon>Unidentata</taxon>
        <taxon>Episquamata</taxon>
        <taxon>Toxicofera</taxon>
        <taxon>Serpentes</taxon>
        <taxon>Colubroidea</taxon>
        <taxon>Elapidae</taxon>
        <taxon>Elapinae</taxon>
        <taxon>Naja</taxon>
    </lineage>
</organism>
<reference evidence="6" key="1">
    <citation type="submission" date="2025-08" db="UniProtKB">
        <authorList>
            <consortium name="Ensembl"/>
        </authorList>
    </citation>
    <scope>IDENTIFICATION</scope>
</reference>
<dbReference type="Proteomes" id="UP000694559">
    <property type="component" value="Unplaced"/>
</dbReference>
<dbReference type="Gene3D" id="2.40.20.10">
    <property type="entry name" value="Plasminogen Kringle 4"/>
    <property type="match status" value="3"/>
</dbReference>
<proteinExistence type="predicted"/>
<comment type="caution">
    <text evidence="3">Lacks conserved residue(s) required for the propagation of feature annotation.</text>
</comment>
<feature type="signal peptide" evidence="4">
    <location>
        <begin position="1"/>
        <end position="17"/>
    </location>
</feature>
<keyword evidence="2 3" id="KW-1015">Disulfide bond</keyword>
<name>A0A8C6XZJ9_NAJNA</name>
<evidence type="ECO:0000256" key="3">
    <source>
        <dbReference type="PROSITE-ProRule" id="PRU00121"/>
    </source>
</evidence>
<evidence type="ECO:0000259" key="5">
    <source>
        <dbReference type="PROSITE" id="PS50070"/>
    </source>
</evidence>
<dbReference type="PROSITE" id="PS00021">
    <property type="entry name" value="KRINGLE_1"/>
    <property type="match status" value="2"/>
</dbReference>
<feature type="domain" description="Kringle" evidence="5">
    <location>
        <begin position="62"/>
        <end position="123"/>
    </location>
</feature>
<evidence type="ECO:0000256" key="4">
    <source>
        <dbReference type="SAM" id="SignalP"/>
    </source>
</evidence>